<evidence type="ECO:0000256" key="4">
    <source>
        <dbReference type="ARBA" id="ARBA00022723"/>
    </source>
</evidence>
<dbReference type="GO" id="GO:0043596">
    <property type="term" value="C:nuclear replication fork"/>
    <property type="evidence" value="ECO:0007669"/>
    <property type="project" value="TreeGrafter"/>
</dbReference>
<dbReference type="InterPro" id="IPR015408">
    <property type="entry name" value="Znf_Mcm10/DnaG"/>
</dbReference>
<dbReference type="Gene3D" id="2.40.50.140">
    <property type="entry name" value="Nucleic acid-binding proteins"/>
    <property type="match status" value="1"/>
</dbReference>
<gene>
    <name evidence="11" type="ORF">BCR42DRAFT_192225</name>
</gene>
<dbReference type="Pfam" id="PF09329">
    <property type="entry name" value="zf-primase"/>
    <property type="match status" value="1"/>
</dbReference>
<keyword evidence="5" id="KW-0863">Zinc-finger</keyword>
<dbReference type="EMBL" id="MCGE01000005">
    <property type="protein sequence ID" value="ORZ21365.1"/>
    <property type="molecule type" value="Genomic_DNA"/>
</dbReference>
<organism evidence="11 12">
    <name type="scientific">Absidia repens</name>
    <dbReference type="NCBI Taxonomy" id="90262"/>
    <lineage>
        <taxon>Eukaryota</taxon>
        <taxon>Fungi</taxon>
        <taxon>Fungi incertae sedis</taxon>
        <taxon>Mucoromycota</taxon>
        <taxon>Mucoromycotina</taxon>
        <taxon>Mucoromycetes</taxon>
        <taxon>Mucorales</taxon>
        <taxon>Cunninghamellaceae</taxon>
        <taxon>Absidia</taxon>
    </lineage>
</organism>
<reference evidence="11 12" key="1">
    <citation type="submission" date="2016-07" db="EMBL/GenBank/DDBJ databases">
        <title>Pervasive Adenine N6-methylation of Active Genes in Fungi.</title>
        <authorList>
            <consortium name="DOE Joint Genome Institute"/>
            <person name="Mondo S.J."/>
            <person name="Dannebaum R.O."/>
            <person name="Kuo R.C."/>
            <person name="Labutti K."/>
            <person name="Haridas S."/>
            <person name="Kuo A."/>
            <person name="Salamov A."/>
            <person name="Ahrendt S.R."/>
            <person name="Lipzen A."/>
            <person name="Sullivan W."/>
            <person name="Andreopoulos W.B."/>
            <person name="Clum A."/>
            <person name="Lindquist E."/>
            <person name="Daum C."/>
            <person name="Ramamoorthy G.K."/>
            <person name="Gryganskyi A."/>
            <person name="Culley D."/>
            <person name="Magnuson J.K."/>
            <person name="James T.Y."/>
            <person name="O'Malley M.A."/>
            <person name="Stajich J.E."/>
            <person name="Spatafora J.W."/>
            <person name="Visel A."/>
            <person name="Grigoriev I.V."/>
        </authorList>
    </citation>
    <scope>NUCLEOTIDE SEQUENCE [LARGE SCALE GENOMIC DNA]</scope>
    <source>
        <strain evidence="11 12">NRRL 1336</strain>
    </source>
</reference>
<dbReference type="GO" id="GO:0003697">
    <property type="term" value="F:single-stranded DNA binding"/>
    <property type="evidence" value="ECO:0007669"/>
    <property type="project" value="InterPro"/>
</dbReference>
<dbReference type="InterPro" id="IPR040184">
    <property type="entry name" value="Mcm10"/>
</dbReference>
<dbReference type="PANTHER" id="PTHR13454">
    <property type="entry name" value="PROTEIN MCM10 HOMOLOG"/>
    <property type="match status" value="1"/>
</dbReference>
<keyword evidence="7" id="KW-0539">Nucleus</keyword>
<evidence type="ECO:0000259" key="10">
    <source>
        <dbReference type="Pfam" id="PF22379"/>
    </source>
</evidence>
<dbReference type="GO" id="GO:0003688">
    <property type="term" value="F:DNA replication origin binding"/>
    <property type="evidence" value="ECO:0007669"/>
    <property type="project" value="TreeGrafter"/>
</dbReference>
<evidence type="ECO:0000256" key="1">
    <source>
        <dbReference type="ARBA" id="ARBA00004123"/>
    </source>
</evidence>
<dbReference type="GO" id="GO:0006270">
    <property type="term" value="P:DNA replication initiation"/>
    <property type="evidence" value="ECO:0007669"/>
    <property type="project" value="InterPro"/>
</dbReference>
<comment type="similarity">
    <text evidence="2">Belongs to the MCM10 family.</text>
</comment>
<evidence type="ECO:0000256" key="6">
    <source>
        <dbReference type="ARBA" id="ARBA00022833"/>
    </source>
</evidence>
<keyword evidence="4" id="KW-0479">Metal-binding</keyword>
<dbReference type="PANTHER" id="PTHR13454:SF11">
    <property type="entry name" value="PROTEIN MCM10 HOMOLOG"/>
    <property type="match status" value="1"/>
</dbReference>
<feature type="compositionally biased region" description="Basic and acidic residues" evidence="8">
    <location>
        <begin position="255"/>
        <end position="264"/>
    </location>
</feature>
<proteinExistence type="inferred from homology"/>
<dbReference type="InterPro" id="IPR012340">
    <property type="entry name" value="NA-bd_OB-fold"/>
</dbReference>
<feature type="region of interest" description="Disordered" evidence="8">
    <location>
        <begin position="234"/>
        <end position="264"/>
    </location>
</feature>
<evidence type="ECO:0000313" key="11">
    <source>
        <dbReference type="EMBL" id="ORZ21365.1"/>
    </source>
</evidence>
<evidence type="ECO:0000256" key="8">
    <source>
        <dbReference type="SAM" id="MobiDB-lite"/>
    </source>
</evidence>
<feature type="domain" description="Zinc finger Mcm10/DnaG-type" evidence="9">
    <location>
        <begin position="140"/>
        <end position="185"/>
    </location>
</feature>
<sequence>MATSNNENDIERYSGTRLRKRYMKQAELEKKMDSLDYIPCHNLASRVQRSIYVAVKKANDWATIGIVERSIKADDDMLVLRLTNLRNSYFDLFLLDKSFDRYKDMVKIGTVVGITKPTVLSAEGGIGFQVSHLNQVWHIGESLDMGRCEAYIQEKIRCPATVDRRSGEFCDTHIASVCNVSKNGRMELASGDSGIDIRWSSTSKSRQGKTQFWGVSGGTYSEMKKKEHIYSIKGKRMTSDGKELNKKPVANPQKAAEDKEAWSF</sequence>
<protein>
    <submittedName>
        <fullName evidence="11">Uncharacterized protein</fullName>
    </submittedName>
</protein>
<evidence type="ECO:0000259" key="9">
    <source>
        <dbReference type="Pfam" id="PF09329"/>
    </source>
</evidence>
<dbReference type="InterPro" id="IPR055065">
    <property type="entry name" value="OB_MCM10"/>
</dbReference>
<dbReference type="Pfam" id="PF22379">
    <property type="entry name" value="OB_MCM10"/>
    <property type="match status" value="1"/>
</dbReference>
<comment type="caution">
    <text evidence="11">The sequence shown here is derived from an EMBL/GenBank/DDBJ whole genome shotgun (WGS) entry which is preliminary data.</text>
</comment>
<keyword evidence="6" id="KW-0862">Zinc</keyword>
<evidence type="ECO:0000256" key="7">
    <source>
        <dbReference type="ARBA" id="ARBA00023242"/>
    </source>
</evidence>
<keyword evidence="3" id="KW-0235">DNA replication</keyword>
<name>A0A1X2IS84_9FUNG</name>
<evidence type="ECO:0000313" key="12">
    <source>
        <dbReference type="Proteomes" id="UP000193560"/>
    </source>
</evidence>
<dbReference type="AlphaFoldDB" id="A0A1X2IS84"/>
<keyword evidence="12" id="KW-1185">Reference proteome</keyword>
<evidence type="ECO:0000256" key="5">
    <source>
        <dbReference type="ARBA" id="ARBA00022771"/>
    </source>
</evidence>
<feature type="compositionally biased region" description="Basic and acidic residues" evidence="8">
    <location>
        <begin position="237"/>
        <end position="246"/>
    </location>
</feature>
<dbReference type="Proteomes" id="UP000193560">
    <property type="component" value="Unassembled WGS sequence"/>
</dbReference>
<dbReference type="OrthoDB" id="273123at2759"/>
<dbReference type="STRING" id="90262.A0A1X2IS84"/>
<evidence type="ECO:0000256" key="3">
    <source>
        <dbReference type="ARBA" id="ARBA00022705"/>
    </source>
</evidence>
<feature type="domain" description="MCM10 OB-fold" evidence="10">
    <location>
        <begin position="12"/>
        <end position="132"/>
    </location>
</feature>
<comment type="subcellular location">
    <subcellularLocation>
        <location evidence="1">Nucleus</location>
    </subcellularLocation>
</comment>
<dbReference type="GO" id="GO:0008270">
    <property type="term" value="F:zinc ion binding"/>
    <property type="evidence" value="ECO:0007669"/>
    <property type="project" value="UniProtKB-KW"/>
</dbReference>
<evidence type="ECO:0000256" key="2">
    <source>
        <dbReference type="ARBA" id="ARBA00009679"/>
    </source>
</evidence>
<accession>A0A1X2IS84</accession>